<dbReference type="AlphaFoldDB" id="A0A9J6B020"/>
<protein>
    <submittedName>
        <fullName evidence="2">Uncharacterized protein</fullName>
    </submittedName>
</protein>
<evidence type="ECO:0000313" key="2">
    <source>
        <dbReference type="EMBL" id="KAG5629859.1"/>
    </source>
</evidence>
<keyword evidence="3" id="KW-1185">Reference proteome</keyword>
<evidence type="ECO:0000256" key="1">
    <source>
        <dbReference type="SAM" id="MobiDB-lite"/>
    </source>
</evidence>
<gene>
    <name evidence="2" type="ORF">H5410_001576</name>
</gene>
<reference evidence="2 3" key="1">
    <citation type="submission" date="2020-09" db="EMBL/GenBank/DDBJ databases">
        <title>De no assembly of potato wild relative species, Solanum commersonii.</title>
        <authorList>
            <person name="Cho K."/>
        </authorList>
    </citation>
    <scope>NUCLEOTIDE SEQUENCE [LARGE SCALE GENOMIC DNA]</scope>
    <source>
        <strain evidence="2">LZ3.2</strain>
        <tissue evidence="2">Leaf</tissue>
    </source>
</reference>
<sequence>MDEQPVKGPSPRVQNQSKKDEMTREERIAKMEHQKVLNGRVFDTDIVTKFGGGITTIVKNVEIHLDEKTLGIILGVPMVGVRTIEGCKPTGDFSRLATKRGDAKHARLPKKFLKGEY</sequence>
<comment type="caution">
    <text evidence="2">The sequence shown here is derived from an EMBL/GenBank/DDBJ whole genome shotgun (WGS) entry which is preliminary data.</text>
</comment>
<dbReference type="Proteomes" id="UP000824120">
    <property type="component" value="Chromosome 1"/>
</dbReference>
<feature type="region of interest" description="Disordered" evidence="1">
    <location>
        <begin position="1"/>
        <end position="24"/>
    </location>
</feature>
<organism evidence="2 3">
    <name type="scientific">Solanum commersonii</name>
    <name type="common">Commerson's wild potato</name>
    <name type="synonym">Commerson's nightshade</name>
    <dbReference type="NCBI Taxonomy" id="4109"/>
    <lineage>
        <taxon>Eukaryota</taxon>
        <taxon>Viridiplantae</taxon>
        <taxon>Streptophyta</taxon>
        <taxon>Embryophyta</taxon>
        <taxon>Tracheophyta</taxon>
        <taxon>Spermatophyta</taxon>
        <taxon>Magnoliopsida</taxon>
        <taxon>eudicotyledons</taxon>
        <taxon>Gunneridae</taxon>
        <taxon>Pentapetalae</taxon>
        <taxon>asterids</taxon>
        <taxon>lamiids</taxon>
        <taxon>Solanales</taxon>
        <taxon>Solanaceae</taxon>
        <taxon>Solanoideae</taxon>
        <taxon>Solaneae</taxon>
        <taxon>Solanum</taxon>
    </lineage>
</organism>
<name>A0A9J6B020_SOLCO</name>
<dbReference type="EMBL" id="JACXVP010000001">
    <property type="protein sequence ID" value="KAG5629859.1"/>
    <property type="molecule type" value="Genomic_DNA"/>
</dbReference>
<proteinExistence type="predicted"/>
<evidence type="ECO:0000313" key="3">
    <source>
        <dbReference type="Proteomes" id="UP000824120"/>
    </source>
</evidence>
<accession>A0A9J6B020</accession>